<evidence type="ECO:0000313" key="4">
    <source>
        <dbReference type="WBParaSite" id="maker-uti_cns_0006618-snap-gene-0.2-mRNA-1"/>
    </source>
</evidence>
<protein>
    <submittedName>
        <fullName evidence="4">Ion_trans domain-containing protein</fullName>
    </submittedName>
</protein>
<dbReference type="GO" id="GO:0050982">
    <property type="term" value="P:detection of mechanical stimulus"/>
    <property type="evidence" value="ECO:0007669"/>
    <property type="project" value="TreeGrafter"/>
</dbReference>
<accession>A0A1I8HLC0</accession>
<dbReference type="WBParaSite" id="maker-uti_cns_0006618-snap-gene-0.2-mRNA-1">
    <property type="protein sequence ID" value="maker-uti_cns_0006618-snap-gene-0.2-mRNA-1"/>
    <property type="gene ID" value="maker-uti_cns_0006618-snap-gene-0.2"/>
</dbReference>
<proteinExistence type="predicted"/>
<evidence type="ECO:0000256" key="2">
    <source>
        <dbReference type="SAM" id="Phobius"/>
    </source>
</evidence>
<sequence>TNSTSPVSQSAPAKMGMIFFFIYMLFVSFILVNFFLTIILISFKHVKDSWTEETNQYEIVEYVAGKFKKLFGIGKAGDAQSRIDSRFAYIADELDIEEQEREIQLKVDSMMDRLLLVMTGEPPDKDHIKQQLQRSGARAAATPTVGERPRRPTAGVERRCLTI</sequence>
<dbReference type="Proteomes" id="UP000095280">
    <property type="component" value="Unplaced"/>
</dbReference>
<dbReference type="InterPro" id="IPR051223">
    <property type="entry name" value="Polycystin"/>
</dbReference>
<organism evidence="3 4">
    <name type="scientific">Macrostomum lignano</name>
    <dbReference type="NCBI Taxonomy" id="282301"/>
    <lineage>
        <taxon>Eukaryota</taxon>
        <taxon>Metazoa</taxon>
        <taxon>Spiralia</taxon>
        <taxon>Lophotrochozoa</taxon>
        <taxon>Platyhelminthes</taxon>
        <taxon>Rhabditophora</taxon>
        <taxon>Macrostomorpha</taxon>
        <taxon>Macrostomida</taxon>
        <taxon>Macrostomidae</taxon>
        <taxon>Macrostomum</taxon>
    </lineage>
</organism>
<dbReference type="AlphaFoldDB" id="A0A1I8HLC0"/>
<keyword evidence="2" id="KW-1133">Transmembrane helix</keyword>
<feature type="transmembrane region" description="Helical" evidence="2">
    <location>
        <begin position="20"/>
        <end position="43"/>
    </location>
</feature>
<evidence type="ECO:0000313" key="3">
    <source>
        <dbReference type="Proteomes" id="UP000095280"/>
    </source>
</evidence>
<dbReference type="PANTHER" id="PTHR10877">
    <property type="entry name" value="POLYCYSTIN FAMILY MEMBER"/>
    <property type="match status" value="1"/>
</dbReference>
<name>A0A1I8HLC0_9PLAT</name>
<keyword evidence="3" id="KW-1185">Reference proteome</keyword>
<dbReference type="PANTHER" id="PTHR10877:SF150">
    <property type="entry name" value="REJ DOMAIN-CONTAINING PROTEIN"/>
    <property type="match status" value="1"/>
</dbReference>
<reference evidence="4" key="1">
    <citation type="submission" date="2016-11" db="UniProtKB">
        <authorList>
            <consortium name="WormBaseParasite"/>
        </authorList>
    </citation>
    <scope>IDENTIFICATION</scope>
</reference>
<evidence type="ECO:0000256" key="1">
    <source>
        <dbReference type="SAM" id="MobiDB-lite"/>
    </source>
</evidence>
<keyword evidence="2" id="KW-0472">Membrane</keyword>
<keyword evidence="2" id="KW-0812">Transmembrane</keyword>
<dbReference type="Gene3D" id="1.10.287.70">
    <property type="match status" value="1"/>
</dbReference>
<dbReference type="GO" id="GO:0016020">
    <property type="term" value="C:membrane"/>
    <property type="evidence" value="ECO:0007669"/>
    <property type="project" value="TreeGrafter"/>
</dbReference>
<dbReference type="GO" id="GO:0005262">
    <property type="term" value="F:calcium channel activity"/>
    <property type="evidence" value="ECO:0007669"/>
    <property type="project" value="TreeGrafter"/>
</dbReference>
<feature type="region of interest" description="Disordered" evidence="1">
    <location>
        <begin position="134"/>
        <end position="157"/>
    </location>
</feature>